<protein>
    <submittedName>
        <fullName evidence="2">Uncharacterized protein</fullName>
    </submittedName>
</protein>
<dbReference type="AlphaFoldDB" id="A0AA35PJ27"/>
<proteinExistence type="predicted"/>
<reference evidence="2" key="1">
    <citation type="submission" date="2022-12" db="EMBL/GenBank/DDBJ databases">
        <authorList>
            <person name="Alioto T."/>
            <person name="Alioto T."/>
            <person name="Gomez Garrido J."/>
        </authorList>
    </citation>
    <scope>NUCLEOTIDE SEQUENCE</scope>
</reference>
<keyword evidence="1" id="KW-1133">Transmembrane helix</keyword>
<keyword evidence="3" id="KW-1185">Reference proteome</keyword>
<evidence type="ECO:0000256" key="1">
    <source>
        <dbReference type="SAM" id="Phobius"/>
    </source>
</evidence>
<keyword evidence="1" id="KW-0472">Membrane</keyword>
<name>A0AA35PJ27_9SAUR</name>
<dbReference type="EMBL" id="OX395138">
    <property type="protein sequence ID" value="CAI5789984.1"/>
    <property type="molecule type" value="Genomic_DNA"/>
</dbReference>
<organism evidence="2 3">
    <name type="scientific">Podarcis lilfordi</name>
    <name type="common">Lilford's wall lizard</name>
    <dbReference type="NCBI Taxonomy" id="74358"/>
    <lineage>
        <taxon>Eukaryota</taxon>
        <taxon>Metazoa</taxon>
        <taxon>Chordata</taxon>
        <taxon>Craniata</taxon>
        <taxon>Vertebrata</taxon>
        <taxon>Euteleostomi</taxon>
        <taxon>Lepidosauria</taxon>
        <taxon>Squamata</taxon>
        <taxon>Bifurcata</taxon>
        <taxon>Unidentata</taxon>
        <taxon>Episquamata</taxon>
        <taxon>Laterata</taxon>
        <taxon>Lacertibaenia</taxon>
        <taxon>Lacertidae</taxon>
        <taxon>Podarcis</taxon>
    </lineage>
</organism>
<sequence length="202" mass="22796">MAYCCFTRSFVSLSHHISCFAHSFPLELVTSYLYRGTLVLELNPFRESVRLPKPFGNQGVASDWLQELPAEATSDVRLPKNVHKPEHFWVCGVWEPICSGAKSFKYQGTTVYAITYICNFSYSLCFFAQYLACLLTTPSFLLSFLSSFLSLSFSFFFKLLASLSITCFLNASLGMKLVEKMTCSGSLQVLQQCTSYCRLSMV</sequence>
<keyword evidence="1" id="KW-0812">Transmembrane</keyword>
<evidence type="ECO:0000313" key="2">
    <source>
        <dbReference type="EMBL" id="CAI5789984.1"/>
    </source>
</evidence>
<gene>
    <name evidence="2" type="ORF">PODLI_1B020928</name>
</gene>
<dbReference type="Proteomes" id="UP001178461">
    <property type="component" value="Chromosome 13"/>
</dbReference>
<feature type="transmembrane region" description="Helical" evidence="1">
    <location>
        <begin position="111"/>
        <end position="132"/>
    </location>
</feature>
<accession>A0AA35PJ27</accession>
<evidence type="ECO:0000313" key="3">
    <source>
        <dbReference type="Proteomes" id="UP001178461"/>
    </source>
</evidence>
<feature type="transmembrane region" description="Helical" evidence="1">
    <location>
        <begin position="144"/>
        <end position="171"/>
    </location>
</feature>